<feature type="signal peptide" evidence="1">
    <location>
        <begin position="1"/>
        <end position="18"/>
    </location>
</feature>
<dbReference type="CDD" id="cd09030">
    <property type="entry name" value="DUF1425"/>
    <property type="match status" value="1"/>
</dbReference>
<sequence length="144" mass="16536">MRNFFLLTLPLLMLAGCASEPDTSGIGTEPMTQGDNYQEYLKVNNPDLAKRVQIADVKSRKTNDFLEVNLQLLSTYDKTQNLQYQFYWYDADGFVIEPGKTPWKAVALHGQQSVMLRAMAPVKNVDKFSLYVREVPKEVYKFDD</sequence>
<feature type="chain" id="PRO_5021033640" evidence="1">
    <location>
        <begin position="19"/>
        <end position="144"/>
    </location>
</feature>
<proteinExistence type="predicted"/>
<evidence type="ECO:0000313" key="2">
    <source>
        <dbReference type="EMBL" id="TKB43341.1"/>
    </source>
</evidence>
<dbReference type="RefSeq" id="WP_136737120.1">
    <property type="nucleotide sequence ID" value="NZ_SWDB01000039.1"/>
</dbReference>
<dbReference type="InterPro" id="IPR038483">
    <property type="entry name" value="YcfL-like_sf"/>
</dbReference>
<keyword evidence="1" id="KW-0732">Signal</keyword>
<gene>
    <name evidence="2" type="ORF">E8M12_15210</name>
</gene>
<organism evidence="2 3">
    <name type="scientific">Thalassotalea mangrovi</name>
    <dbReference type="NCBI Taxonomy" id="2572245"/>
    <lineage>
        <taxon>Bacteria</taxon>
        <taxon>Pseudomonadati</taxon>
        <taxon>Pseudomonadota</taxon>
        <taxon>Gammaproteobacteria</taxon>
        <taxon>Alteromonadales</taxon>
        <taxon>Colwelliaceae</taxon>
        <taxon>Thalassotalea</taxon>
    </lineage>
</organism>
<comment type="caution">
    <text evidence="2">The sequence shown here is derived from an EMBL/GenBank/DDBJ whole genome shotgun (WGS) entry which is preliminary data.</text>
</comment>
<dbReference type="Gene3D" id="2.60.40.3230">
    <property type="match status" value="1"/>
</dbReference>
<protein>
    <submittedName>
        <fullName evidence="2">DUF1425 domain-containing protein</fullName>
    </submittedName>
</protein>
<evidence type="ECO:0000313" key="3">
    <source>
        <dbReference type="Proteomes" id="UP000307999"/>
    </source>
</evidence>
<dbReference type="InterPro" id="IPR010824">
    <property type="entry name" value="DUF1425"/>
</dbReference>
<dbReference type="Pfam" id="PF07233">
    <property type="entry name" value="DUF1425"/>
    <property type="match status" value="1"/>
</dbReference>
<evidence type="ECO:0000256" key="1">
    <source>
        <dbReference type="SAM" id="SignalP"/>
    </source>
</evidence>
<dbReference type="AlphaFoldDB" id="A0A4U1B1T0"/>
<dbReference type="Proteomes" id="UP000307999">
    <property type="component" value="Unassembled WGS sequence"/>
</dbReference>
<dbReference type="PROSITE" id="PS51257">
    <property type="entry name" value="PROKAR_LIPOPROTEIN"/>
    <property type="match status" value="1"/>
</dbReference>
<dbReference type="OrthoDB" id="5616034at2"/>
<accession>A0A4U1B1T0</accession>
<dbReference type="EMBL" id="SWDB01000039">
    <property type="protein sequence ID" value="TKB43341.1"/>
    <property type="molecule type" value="Genomic_DNA"/>
</dbReference>
<reference evidence="2 3" key="1">
    <citation type="submission" date="2019-04" db="EMBL/GenBank/DDBJ databases">
        <title>Thalassotalea guangxiensis sp. nov., isolated from sediment of the coastal wetland.</title>
        <authorList>
            <person name="Zheng S."/>
            <person name="Zhang D."/>
        </authorList>
    </citation>
    <scope>NUCLEOTIDE SEQUENCE [LARGE SCALE GENOMIC DNA]</scope>
    <source>
        <strain evidence="2 3">ZS-4</strain>
    </source>
</reference>
<name>A0A4U1B1T0_9GAMM</name>
<keyword evidence="3" id="KW-1185">Reference proteome</keyword>